<dbReference type="Proteomes" id="UP000663880">
    <property type="component" value="Unassembled WGS sequence"/>
</dbReference>
<comment type="subcellular location">
    <subcellularLocation>
        <location evidence="1">Cell projection</location>
        <location evidence="1">Cilium membrane</location>
        <topology evidence="1">Multi-pass membrane protein</topology>
    </subcellularLocation>
</comment>
<keyword evidence="5 12" id="KW-0812">Transmembrane</keyword>
<gene>
    <name evidence="13" type="ORF">PMACD_LOCUS1076</name>
</gene>
<evidence type="ECO:0000256" key="1">
    <source>
        <dbReference type="ARBA" id="ARBA00004272"/>
    </source>
</evidence>
<evidence type="ECO:0000313" key="14">
    <source>
        <dbReference type="Proteomes" id="UP000663880"/>
    </source>
</evidence>
<comment type="function">
    <text evidence="11">Transmembrane component of the tectonic-like complex, a complex localized at the transition zone of primary cilia and acting as a barrier that prevents diffusion of transmembrane proteins between the cilia and plasma membranes. Required for ciliogenesis and sonic hedgehog/SHH signaling.</text>
</comment>
<evidence type="ECO:0000256" key="8">
    <source>
        <dbReference type="ARBA" id="ARBA00023136"/>
    </source>
</evidence>
<evidence type="ECO:0000256" key="5">
    <source>
        <dbReference type="ARBA" id="ARBA00022692"/>
    </source>
</evidence>
<reference evidence="13" key="1">
    <citation type="submission" date="2021-02" db="EMBL/GenBank/DDBJ databases">
        <authorList>
            <person name="Steward A R."/>
        </authorList>
    </citation>
    <scope>NUCLEOTIDE SEQUENCE</scope>
</reference>
<dbReference type="GO" id="GO:0032880">
    <property type="term" value="P:regulation of protein localization"/>
    <property type="evidence" value="ECO:0007669"/>
    <property type="project" value="TreeGrafter"/>
</dbReference>
<evidence type="ECO:0000256" key="12">
    <source>
        <dbReference type="SAM" id="Phobius"/>
    </source>
</evidence>
<sequence length="305" mass="35820">MGLYRLFSYNVEVQYKSYFFSKAMLFALTTSVLNIILPLIFAYRSRGFWLKTHHFYEQPMVKSTYDYVIIAETEDPSISIVCGNGNIMHFDELCSEVQIQEFDNNKDTINDIISFKLKLNVPENHTIMSVILILALDFHLLTVCPLQMQALGVINKEFSIPASGVKYHGNLEFYQTSHLPCLRHHIDTTYNTSLLNSIDNNQDVTIDFILESYFTREVLSQMNPMFVRSKHGHTGILDFELFLKIPEVKVLYIPSLLQELKWAWPQYLSLVIVFYWIIRKIKSFVFRNRLLMAWEIIPWKTMDNK</sequence>
<comment type="similarity">
    <text evidence="2">Belongs to the TMEM231 family.</text>
</comment>
<evidence type="ECO:0000256" key="11">
    <source>
        <dbReference type="ARBA" id="ARBA00024803"/>
    </source>
</evidence>
<dbReference type="Pfam" id="PF10149">
    <property type="entry name" value="TM231"/>
    <property type="match status" value="1"/>
</dbReference>
<dbReference type="GO" id="GO:0035869">
    <property type="term" value="C:ciliary transition zone"/>
    <property type="evidence" value="ECO:0007669"/>
    <property type="project" value="TreeGrafter"/>
</dbReference>
<organism evidence="13 14">
    <name type="scientific">Pieris macdunnoughi</name>
    <dbReference type="NCBI Taxonomy" id="345717"/>
    <lineage>
        <taxon>Eukaryota</taxon>
        <taxon>Metazoa</taxon>
        <taxon>Ecdysozoa</taxon>
        <taxon>Arthropoda</taxon>
        <taxon>Hexapoda</taxon>
        <taxon>Insecta</taxon>
        <taxon>Pterygota</taxon>
        <taxon>Neoptera</taxon>
        <taxon>Endopterygota</taxon>
        <taxon>Lepidoptera</taxon>
        <taxon>Glossata</taxon>
        <taxon>Ditrysia</taxon>
        <taxon>Papilionoidea</taxon>
        <taxon>Pieridae</taxon>
        <taxon>Pierinae</taxon>
        <taxon>Pieris</taxon>
    </lineage>
</organism>
<keyword evidence="14" id="KW-1185">Reference proteome</keyword>
<keyword evidence="10" id="KW-0966">Cell projection</keyword>
<dbReference type="AlphaFoldDB" id="A0A821LX53"/>
<dbReference type="EMBL" id="CAJOBZ010000002">
    <property type="protein sequence ID" value="CAF4757178.1"/>
    <property type="molecule type" value="Genomic_DNA"/>
</dbReference>
<comment type="caution">
    <text evidence="13">The sequence shown here is derived from an EMBL/GenBank/DDBJ whole genome shotgun (WGS) entry which is preliminary data.</text>
</comment>
<dbReference type="GO" id="GO:0060170">
    <property type="term" value="C:ciliary membrane"/>
    <property type="evidence" value="ECO:0007669"/>
    <property type="project" value="UniProtKB-SubCell"/>
</dbReference>
<proteinExistence type="inferred from homology"/>
<evidence type="ECO:0000256" key="2">
    <source>
        <dbReference type="ARBA" id="ARBA00009082"/>
    </source>
</evidence>
<keyword evidence="9" id="KW-0325">Glycoprotein</keyword>
<feature type="transmembrane region" description="Helical" evidence="12">
    <location>
        <begin position="20"/>
        <end position="43"/>
    </location>
</feature>
<dbReference type="GO" id="GO:0060271">
    <property type="term" value="P:cilium assembly"/>
    <property type="evidence" value="ECO:0007669"/>
    <property type="project" value="TreeGrafter"/>
</dbReference>
<dbReference type="OrthoDB" id="426438at2759"/>
<evidence type="ECO:0000256" key="7">
    <source>
        <dbReference type="ARBA" id="ARBA00023069"/>
    </source>
</evidence>
<accession>A0A821LX53</accession>
<keyword evidence="6 12" id="KW-1133">Transmembrane helix</keyword>
<evidence type="ECO:0000256" key="4">
    <source>
        <dbReference type="ARBA" id="ARBA00022475"/>
    </source>
</evidence>
<evidence type="ECO:0000313" key="13">
    <source>
        <dbReference type="EMBL" id="CAF4757178.1"/>
    </source>
</evidence>
<keyword evidence="4" id="KW-1003">Cell membrane</keyword>
<dbReference type="PANTHER" id="PTHR14605:SF1">
    <property type="entry name" value="TRANSMEMBRANE PROTEIN 231"/>
    <property type="match status" value="1"/>
</dbReference>
<dbReference type="InterPro" id="IPR019306">
    <property type="entry name" value="TMEM231"/>
</dbReference>
<evidence type="ECO:0000256" key="9">
    <source>
        <dbReference type="ARBA" id="ARBA00023180"/>
    </source>
</evidence>
<evidence type="ECO:0000256" key="6">
    <source>
        <dbReference type="ARBA" id="ARBA00022989"/>
    </source>
</evidence>
<protein>
    <recommendedName>
        <fullName evidence="3">Transmembrane protein 231</fullName>
    </recommendedName>
</protein>
<evidence type="ECO:0000256" key="10">
    <source>
        <dbReference type="ARBA" id="ARBA00023273"/>
    </source>
</evidence>
<dbReference type="PANTHER" id="PTHR14605">
    <property type="entry name" value="CHST5 PROTEIN"/>
    <property type="match status" value="1"/>
</dbReference>
<keyword evidence="7" id="KW-0969">Cilium</keyword>
<name>A0A821LX53_9NEOP</name>
<keyword evidence="8 12" id="KW-0472">Membrane</keyword>
<feature type="transmembrane region" description="Helical" evidence="12">
    <location>
        <begin position="262"/>
        <end position="278"/>
    </location>
</feature>
<evidence type="ECO:0000256" key="3">
    <source>
        <dbReference type="ARBA" id="ARBA00015087"/>
    </source>
</evidence>